<reference evidence="3 4" key="1">
    <citation type="submission" date="2021-01" db="EMBL/GenBank/DDBJ databases">
        <authorList>
            <person name="Ruan W."/>
            <person name="Khan S.A."/>
            <person name="Jeon C.O."/>
        </authorList>
    </citation>
    <scope>NUCLEOTIDE SEQUENCE [LARGE SCALE GENOMIC DNA]</scope>
    <source>
        <strain evidence="3 4">R798</strain>
    </source>
</reference>
<evidence type="ECO:0000313" key="3">
    <source>
        <dbReference type="EMBL" id="MBZ2206064.1"/>
    </source>
</evidence>
<dbReference type="PROSITE" id="PS51257">
    <property type="entry name" value="PROKAR_LIPOPROTEIN"/>
    <property type="match status" value="1"/>
</dbReference>
<name>A0ABS7SIN5_9BURK</name>
<dbReference type="EMBL" id="JAFBIL020000001">
    <property type="protein sequence ID" value="MBZ2206064.1"/>
    <property type="molecule type" value="Genomic_DNA"/>
</dbReference>
<comment type="caution">
    <text evidence="3">The sequence shown here is derived from an EMBL/GenBank/DDBJ whole genome shotgun (WGS) entry which is preliminary data.</text>
</comment>
<protein>
    <recommendedName>
        <fullName evidence="5">Lipoprotein</fullName>
    </recommendedName>
</protein>
<evidence type="ECO:0008006" key="5">
    <source>
        <dbReference type="Google" id="ProtNLM"/>
    </source>
</evidence>
<evidence type="ECO:0000313" key="4">
    <source>
        <dbReference type="Proteomes" id="UP000809349"/>
    </source>
</evidence>
<feature type="region of interest" description="Disordered" evidence="1">
    <location>
        <begin position="73"/>
        <end position="96"/>
    </location>
</feature>
<reference evidence="3 4" key="2">
    <citation type="submission" date="2021-08" db="EMBL/GenBank/DDBJ databases">
        <title>Massilia sp. R798.</title>
        <authorList>
            <person name="Baek J.H."/>
            <person name="Jung H.S."/>
            <person name="Kim K.R."/>
            <person name="Jeon C.O."/>
        </authorList>
    </citation>
    <scope>NUCLEOTIDE SEQUENCE [LARGE SCALE GENOMIC DNA]</scope>
    <source>
        <strain evidence="3 4">R798</strain>
    </source>
</reference>
<dbReference type="RefSeq" id="WP_223464938.1">
    <property type="nucleotide sequence ID" value="NZ_JAFBIL020000001.1"/>
</dbReference>
<organism evidence="3 4">
    <name type="scientific">Massilia soli</name>
    <dbReference type="NCBI Taxonomy" id="2792854"/>
    <lineage>
        <taxon>Bacteria</taxon>
        <taxon>Pseudomonadati</taxon>
        <taxon>Pseudomonadota</taxon>
        <taxon>Betaproteobacteria</taxon>
        <taxon>Burkholderiales</taxon>
        <taxon>Oxalobacteraceae</taxon>
        <taxon>Telluria group</taxon>
        <taxon>Massilia</taxon>
    </lineage>
</organism>
<feature type="chain" id="PRO_5046308569" description="Lipoprotein" evidence="2">
    <location>
        <begin position="26"/>
        <end position="96"/>
    </location>
</feature>
<gene>
    <name evidence="3" type="ORF">I4X03_002190</name>
</gene>
<accession>A0ABS7SIN5</accession>
<keyword evidence="4" id="KW-1185">Reference proteome</keyword>
<proteinExistence type="predicted"/>
<keyword evidence="2" id="KW-0732">Signal</keyword>
<dbReference type="Proteomes" id="UP000809349">
    <property type="component" value="Unassembled WGS sequence"/>
</dbReference>
<evidence type="ECO:0000256" key="2">
    <source>
        <dbReference type="SAM" id="SignalP"/>
    </source>
</evidence>
<evidence type="ECO:0000256" key="1">
    <source>
        <dbReference type="SAM" id="MobiDB-lite"/>
    </source>
</evidence>
<sequence>MDNRLCSIPRSLSLLALAATLTACAETTPRWDSSFGNSVRSTFAAQVINPAAVRNANPAGGIDGRAAMTAQKKYETGAGAQDTSVSATSMIGGASK</sequence>
<feature type="signal peptide" evidence="2">
    <location>
        <begin position="1"/>
        <end position="25"/>
    </location>
</feature>